<reference evidence="1" key="1">
    <citation type="submission" date="2023-10" db="EMBL/GenBank/DDBJ databases">
        <authorList>
            <person name="Chen Y."/>
            <person name="Shah S."/>
            <person name="Dougan E. K."/>
            <person name="Thang M."/>
            <person name="Chan C."/>
        </authorList>
    </citation>
    <scope>NUCLEOTIDE SEQUENCE [LARGE SCALE GENOMIC DNA]</scope>
</reference>
<dbReference type="Proteomes" id="UP001189429">
    <property type="component" value="Unassembled WGS sequence"/>
</dbReference>
<proteinExistence type="predicted"/>
<gene>
    <name evidence="1" type="ORF">PCOR1329_LOCUS78025</name>
</gene>
<organism evidence="1 2">
    <name type="scientific">Prorocentrum cordatum</name>
    <dbReference type="NCBI Taxonomy" id="2364126"/>
    <lineage>
        <taxon>Eukaryota</taxon>
        <taxon>Sar</taxon>
        <taxon>Alveolata</taxon>
        <taxon>Dinophyceae</taxon>
        <taxon>Prorocentrales</taxon>
        <taxon>Prorocentraceae</taxon>
        <taxon>Prorocentrum</taxon>
    </lineage>
</organism>
<name>A0ABN9XNJ4_9DINO</name>
<comment type="caution">
    <text evidence="1">The sequence shown here is derived from an EMBL/GenBank/DDBJ whole genome shotgun (WGS) entry which is preliminary data.</text>
</comment>
<accession>A0ABN9XNJ4</accession>
<feature type="non-terminal residue" evidence="1">
    <location>
        <position position="384"/>
    </location>
</feature>
<sequence length="384" mass="42569">CPDRELKQHLANGAKVAGARWVVALRQTKWSKYKSRLVAPGCRKRSTYNGNDACRQRASAGCHFIRMPKGRPADPGKAFYAQGAIYGNKDAGRARHEHLKANLEKTHIYESKLESGVEDCYDGELQMAMRSHADDLPVAGKAANPTAHKILGEMAEFLDLERRDGALGYCRVHIRHGEAGIYVAQAVKAAEYIPIAPDRKKVPDGRATMEELSMFRSAKGQLQWLAHRSRPDIAFEQTRLAQRTSELRVQDLLDANKLVDYVKQNIERGLHFRRGVVDISTACVLAYGGSSFASMPGKQSQAGATLCLTSAPREVVDGRYNEQVTLAWASFRVKRVVGPALAAEACGISEALEHGQFLRPSLQELYIRANTKLKDVERRCASRP</sequence>
<evidence type="ECO:0000313" key="2">
    <source>
        <dbReference type="Proteomes" id="UP001189429"/>
    </source>
</evidence>
<dbReference type="EMBL" id="CAUYUJ010020844">
    <property type="protein sequence ID" value="CAK0900848.1"/>
    <property type="molecule type" value="Genomic_DNA"/>
</dbReference>
<protein>
    <submittedName>
        <fullName evidence="1">Uncharacterized protein</fullName>
    </submittedName>
</protein>
<keyword evidence="2" id="KW-1185">Reference proteome</keyword>
<feature type="non-terminal residue" evidence="1">
    <location>
        <position position="1"/>
    </location>
</feature>
<evidence type="ECO:0000313" key="1">
    <source>
        <dbReference type="EMBL" id="CAK0900848.1"/>
    </source>
</evidence>